<dbReference type="GO" id="GO:0046872">
    <property type="term" value="F:metal ion binding"/>
    <property type="evidence" value="ECO:0007669"/>
    <property type="project" value="UniProtKB-KW"/>
</dbReference>
<dbReference type="OrthoDB" id="7012117at2"/>
<evidence type="ECO:0000313" key="11">
    <source>
        <dbReference type="EMBL" id="SFI89792.1"/>
    </source>
</evidence>
<dbReference type="GO" id="GO:0016491">
    <property type="term" value="F:oxidoreductase activity"/>
    <property type="evidence" value="ECO:0007669"/>
    <property type="project" value="UniProtKB-KW"/>
</dbReference>
<dbReference type="InterPro" id="IPR002372">
    <property type="entry name" value="PQQ_rpt_dom"/>
</dbReference>
<evidence type="ECO:0000256" key="1">
    <source>
        <dbReference type="ARBA" id="ARBA00001931"/>
    </source>
</evidence>
<feature type="region of interest" description="Disordered" evidence="9">
    <location>
        <begin position="558"/>
        <end position="595"/>
    </location>
</feature>
<dbReference type="Proteomes" id="UP000198670">
    <property type="component" value="Unassembled WGS sequence"/>
</dbReference>
<dbReference type="SUPFAM" id="SSF50998">
    <property type="entry name" value="Quinoprotein alcohol dehydrogenase-like"/>
    <property type="match status" value="1"/>
</dbReference>
<proteinExistence type="inferred from homology"/>
<keyword evidence="6" id="KW-0560">Oxidoreductase</keyword>
<reference evidence="11 12" key="1">
    <citation type="submission" date="2016-10" db="EMBL/GenBank/DDBJ databases">
        <authorList>
            <person name="de Groot N.N."/>
        </authorList>
    </citation>
    <scope>NUCLEOTIDE SEQUENCE [LARGE SCALE GENOMIC DNA]</scope>
    <source>
        <strain evidence="11 12">RK1</strain>
    </source>
</reference>
<keyword evidence="4 8" id="KW-0479">Metal-binding</keyword>
<dbReference type="RefSeq" id="WP_143072925.1">
    <property type="nucleotide sequence ID" value="NZ_FOQO01000006.1"/>
</dbReference>
<comment type="similarity">
    <text evidence="2">Belongs to the bacterial PQQ dehydrogenase family.</text>
</comment>
<dbReference type="AlphaFoldDB" id="A0A1I3LYK1"/>
<dbReference type="GO" id="GO:0009055">
    <property type="term" value="F:electron transfer activity"/>
    <property type="evidence" value="ECO:0007669"/>
    <property type="project" value="InterPro"/>
</dbReference>
<evidence type="ECO:0000256" key="7">
    <source>
        <dbReference type="ARBA" id="ARBA00023004"/>
    </source>
</evidence>
<evidence type="ECO:0000259" key="10">
    <source>
        <dbReference type="PROSITE" id="PS51007"/>
    </source>
</evidence>
<keyword evidence="12" id="KW-1185">Reference proteome</keyword>
<keyword evidence="5" id="KW-0732">Signal</keyword>
<dbReference type="EMBL" id="FOQO01000006">
    <property type="protein sequence ID" value="SFI89792.1"/>
    <property type="molecule type" value="Genomic_DNA"/>
</dbReference>
<evidence type="ECO:0000256" key="4">
    <source>
        <dbReference type="ARBA" id="ARBA00022723"/>
    </source>
</evidence>
<comment type="cofactor">
    <cofactor evidence="1">
        <name>pyrroloquinoline quinone</name>
        <dbReference type="ChEBI" id="CHEBI:58442"/>
    </cofactor>
</comment>
<dbReference type="InterPro" id="IPR009056">
    <property type="entry name" value="Cyt_c-like_dom"/>
</dbReference>
<feature type="domain" description="Cytochrome c" evidence="10">
    <location>
        <begin position="482"/>
        <end position="558"/>
    </location>
</feature>
<dbReference type="PANTHER" id="PTHR32303">
    <property type="entry name" value="QUINOPROTEIN ALCOHOL DEHYDROGENASE (CYTOCHROME C)"/>
    <property type="match status" value="1"/>
</dbReference>
<evidence type="ECO:0000313" key="12">
    <source>
        <dbReference type="Proteomes" id="UP000198670"/>
    </source>
</evidence>
<keyword evidence="3 8" id="KW-0349">Heme</keyword>
<dbReference type="Pfam" id="PF13442">
    <property type="entry name" value="Cytochrome_CBB3"/>
    <property type="match status" value="1"/>
</dbReference>
<evidence type="ECO:0000256" key="5">
    <source>
        <dbReference type="ARBA" id="ARBA00022729"/>
    </source>
</evidence>
<dbReference type="STRING" id="1477437.SAMN05444682_106186"/>
<keyword evidence="7 8" id="KW-0408">Iron</keyword>
<dbReference type="Gene3D" id="1.10.760.10">
    <property type="entry name" value="Cytochrome c-like domain"/>
    <property type="match status" value="1"/>
</dbReference>
<dbReference type="SMART" id="SM00564">
    <property type="entry name" value="PQQ"/>
    <property type="match status" value="6"/>
</dbReference>
<dbReference type="Pfam" id="PF01011">
    <property type="entry name" value="PQQ"/>
    <property type="match status" value="2"/>
</dbReference>
<dbReference type="InterPro" id="IPR011047">
    <property type="entry name" value="Quinoprotein_ADH-like_sf"/>
</dbReference>
<feature type="compositionally biased region" description="Basic and acidic residues" evidence="9">
    <location>
        <begin position="566"/>
        <end position="575"/>
    </location>
</feature>
<evidence type="ECO:0000256" key="9">
    <source>
        <dbReference type="SAM" id="MobiDB-lite"/>
    </source>
</evidence>
<evidence type="ECO:0000256" key="2">
    <source>
        <dbReference type="ARBA" id="ARBA00008156"/>
    </source>
</evidence>
<dbReference type="InterPro" id="IPR018391">
    <property type="entry name" value="PQQ_b-propeller_rpt"/>
</dbReference>
<evidence type="ECO:0000256" key="3">
    <source>
        <dbReference type="ARBA" id="ARBA00022617"/>
    </source>
</evidence>
<dbReference type="Gene3D" id="2.140.10.10">
    <property type="entry name" value="Quinoprotein alcohol dehydrogenase-like superfamily"/>
    <property type="match status" value="2"/>
</dbReference>
<name>A0A1I3LYK1_9SPHI</name>
<evidence type="ECO:0000256" key="6">
    <source>
        <dbReference type="ARBA" id="ARBA00023002"/>
    </source>
</evidence>
<organism evidence="11 12">
    <name type="scientific">Parapedobacter indicus</name>
    <dbReference type="NCBI Taxonomy" id="1477437"/>
    <lineage>
        <taxon>Bacteria</taxon>
        <taxon>Pseudomonadati</taxon>
        <taxon>Bacteroidota</taxon>
        <taxon>Sphingobacteriia</taxon>
        <taxon>Sphingobacteriales</taxon>
        <taxon>Sphingobacteriaceae</taxon>
        <taxon>Parapedobacter</taxon>
    </lineage>
</organism>
<accession>A0A1I3LYK1</accession>
<evidence type="ECO:0000256" key="8">
    <source>
        <dbReference type="PROSITE-ProRule" id="PRU00433"/>
    </source>
</evidence>
<dbReference type="SUPFAM" id="SSF46626">
    <property type="entry name" value="Cytochrome c"/>
    <property type="match status" value="1"/>
</dbReference>
<sequence>MQRTAILGTLFLAVCWACHPDHATRYKAWSDYGGGPDHSKYVDYKQITRENVNQLEIAFVYPTGDNVNYRFNPVIVDGVMYVLAKNNSLVAIDAATGKELWIHANLRGIIQRGVNFWQRKDRKEKRLLICLNNTLQAIDANTGKSITTFGKGGYVDLKQGLDRDPATFGRATSTTPGKVFEDLIILGSAPGENLFSGPGHLRAYNVITGELVWVFHTIPHPGEYGYDTWPAEAYKYVGGTNTWGEISVDEDRGIAYFPIGSPTYDYDGSDRAGSNLFGNCILALDARTGKRLWHFQTVHHDIWDYDLTAAPQLITVNHGGKKIDAVAVASKHGFLFVFDRVTGKPLWPIEERPVPASDMPNETAWPTQPFPTVVPPFNRQLVTVDDINPYFPPADKAKWTARVAAAKNGLFHPLSDQYEVVTNPGAVGGANFGNTAADPKNGIVYVQTQELVDFYSLKKRESAPQRGGPGFGGGRNSGVSPERLAQGKALYMQHCQACHGENRAGIDGLGATLINLSTKVNAEAFKGIMAVGKGRMPGFPHLTETEIAAIYAYVTPEAQRGPGGRGNRDDDRVELPDGPVVASGGVPVDLPPSGGQRMTDYPSAYTGPRSEYVETNNWGLGVPNLLTPPWSLIVAYDLNEGKIKWKIPLGNDDSIPGSNNLSMPNGSQGKGMVVTSTGLLFSTCLDGRVYAYNTDDGSMLWSAELGRSNPGGLPAMYEVDGRQYLVVCSVGSLKDKSKAESDVPKGYIVYALPKKEK</sequence>
<protein>
    <submittedName>
        <fullName evidence="11">Quinoprotein glucose dehydrogenase</fullName>
    </submittedName>
</protein>
<dbReference type="PROSITE" id="PS51007">
    <property type="entry name" value="CYTC"/>
    <property type="match status" value="1"/>
</dbReference>
<dbReference type="InterPro" id="IPR036909">
    <property type="entry name" value="Cyt_c-like_dom_sf"/>
</dbReference>
<gene>
    <name evidence="11" type="ORF">SAMN05444682_106186</name>
</gene>
<dbReference type="GO" id="GO:0020037">
    <property type="term" value="F:heme binding"/>
    <property type="evidence" value="ECO:0007669"/>
    <property type="project" value="InterPro"/>
</dbReference>